<evidence type="ECO:0000313" key="3">
    <source>
        <dbReference type="EMBL" id="QJD92821.1"/>
    </source>
</evidence>
<protein>
    <submittedName>
        <fullName evidence="3">PEP-CTERM sorting domain-containing protein</fullName>
    </submittedName>
</protein>
<feature type="domain" description="Ice-binding protein C-terminal" evidence="2">
    <location>
        <begin position="151"/>
        <end position="176"/>
    </location>
</feature>
<name>A0ABX6MF58_9BURK</name>
<dbReference type="Proteomes" id="UP000503117">
    <property type="component" value="Chromosome"/>
</dbReference>
<organism evidence="3 4">
    <name type="scientific">Duganella dendranthematis</name>
    <dbReference type="NCBI Taxonomy" id="2728021"/>
    <lineage>
        <taxon>Bacteria</taxon>
        <taxon>Pseudomonadati</taxon>
        <taxon>Pseudomonadota</taxon>
        <taxon>Betaproteobacteria</taxon>
        <taxon>Burkholderiales</taxon>
        <taxon>Oxalobacteraceae</taxon>
        <taxon>Telluria group</taxon>
        <taxon>Duganella</taxon>
    </lineage>
</organism>
<sequence length="178" mass="18908">MLKKFAAVASSLLLSMSMAHANDYKVNFSMSGFGAVQPGVGMAPFKTAFGSVIFSAASASSDWDTLKAFSLTIGDVSYSMSDVKFANHFNYTNVGGLSDENHLDSGMNDFAFSVFHDDNTATLTYSSLVAPGFWSSGSQAVTITQVGMVSQVPEPETYAMLLAGLGLLSGVARRRRKV</sequence>
<evidence type="ECO:0000313" key="4">
    <source>
        <dbReference type="Proteomes" id="UP000503117"/>
    </source>
</evidence>
<proteinExistence type="predicted"/>
<keyword evidence="1" id="KW-0732">Signal</keyword>
<dbReference type="Pfam" id="PF07589">
    <property type="entry name" value="PEP-CTERM"/>
    <property type="match status" value="1"/>
</dbReference>
<feature type="signal peptide" evidence="1">
    <location>
        <begin position="1"/>
        <end position="21"/>
    </location>
</feature>
<feature type="chain" id="PRO_5045580233" evidence="1">
    <location>
        <begin position="22"/>
        <end position="178"/>
    </location>
</feature>
<evidence type="ECO:0000256" key="1">
    <source>
        <dbReference type="SAM" id="SignalP"/>
    </source>
</evidence>
<dbReference type="InterPro" id="IPR013424">
    <property type="entry name" value="Ice-binding_C"/>
</dbReference>
<dbReference type="RefSeq" id="WP_169113864.1">
    <property type="nucleotide sequence ID" value="NZ_CP051684.1"/>
</dbReference>
<evidence type="ECO:0000259" key="2">
    <source>
        <dbReference type="Pfam" id="PF07589"/>
    </source>
</evidence>
<gene>
    <name evidence="3" type="ORF">HH213_23685</name>
</gene>
<reference evidence="3 4" key="1">
    <citation type="submission" date="2020-04" db="EMBL/GenBank/DDBJ databases">
        <title>Genome sequencing of novel species.</title>
        <authorList>
            <person name="Heo J."/>
            <person name="Kim S.-J."/>
            <person name="Kim J.-S."/>
            <person name="Hong S.-B."/>
            <person name="Kwon S.-W."/>
        </authorList>
    </citation>
    <scope>NUCLEOTIDE SEQUENCE [LARGE SCALE GENOMIC DNA]</scope>
    <source>
        <strain evidence="3 4">AF9R3</strain>
    </source>
</reference>
<keyword evidence="4" id="KW-1185">Reference proteome</keyword>
<accession>A0ABX6MF58</accession>
<dbReference type="EMBL" id="CP051684">
    <property type="protein sequence ID" value="QJD92821.1"/>
    <property type="molecule type" value="Genomic_DNA"/>
</dbReference>
<dbReference type="NCBIfam" id="TIGR02595">
    <property type="entry name" value="PEP_CTERM"/>
    <property type="match status" value="1"/>
</dbReference>